<dbReference type="RefSeq" id="WP_073135768.1">
    <property type="nucleotide sequence ID" value="NZ_FQZF01000015.1"/>
</dbReference>
<gene>
    <name evidence="2" type="ORF">SAMN02745194_02822</name>
</gene>
<dbReference type="AlphaFoldDB" id="A0A1M6K530"/>
<reference evidence="2 3" key="1">
    <citation type="submission" date="2016-11" db="EMBL/GenBank/DDBJ databases">
        <authorList>
            <person name="Jaros S."/>
            <person name="Januszkiewicz K."/>
            <person name="Wedrychowicz H."/>
        </authorList>
    </citation>
    <scope>NUCLEOTIDE SEQUENCE [LARGE SCALE GENOMIC DNA]</scope>
    <source>
        <strain evidence="2 3">DSM 14916</strain>
    </source>
</reference>
<dbReference type="Proteomes" id="UP000184387">
    <property type="component" value="Unassembled WGS sequence"/>
</dbReference>
<evidence type="ECO:0000313" key="2">
    <source>
        <dbReference type="EMBL" id="SHJ54061.1"/>
    </source>
</evidence>
<feature type="compositionally biased region" description="Basic and acidic residues" evidence="1">
    <location>
        <begin position="41"/>
        <end position="61"/>
    </location>
</feature>
<feature type="region of interest" description="Disordered" evidence="1">
    <location>
        <begin position="41"/>
        <end position="87"/>
    </location>
</feature>
<keyword evidence="3" id="KW-1185">Reference proteome</keyword>
<dbReference type="EMBL" id="FQZF01000015">
    <property type="protein sequence ID" value="SHJ54061.1"/>
    <property type="molecule type" value="Genomic_DNA"/>
</dbReference>
<accession>A0A1M6K530</accession>
<feature type="region of interest" description="Disordered" evidence="1">
    <location>
        <begin position="1"/>
        <end position="29"/>
    </location>
</feature>
<evidence type="ECO:0000256" key="1">
    <source>
        <dbReference type="SAM" id="MobiDB-lite"/>
    </source>
</evidence>
<dbReference type="OrthoDB" id="7284165at2"/>
<organism evidence="2 3">
    <name type="scientific">Muricoccus roseus</name>
    <dbReference type="NCBI Taxonomy" id="198092"/>
    <lineage>
        <taxon>Bacteria</taxon>
        <taxon>Pseudomonadati</taxon>
        <taxon>Pseudomonadota</taxon>
        <taxon>Alphaproteobacteria</taxon>
        <taxon>Acetobacterales</taxon>
        <taxon>Roseomonadaceae</taxon>
        <taxon>Muricoccus</taxon>
    </lineage>
</organism>
<sequence length="87" mass="9802">MAAQTPPKSGTAPRMTDAQRAYEARRAAKAGMTLEKWLAAKEKEREEERRAATQDTARRATETSPAKKRGFFQRLLEKAQQPLKGSR</sequence>
<name>A0A1M6K530_9PROT</name>
<evidence type="ECO:0000313" key="3">
    <source>
        <dbReference type="Proteomes" id="UP000184387"/>
    </source>
</evidence>
<protein>
    <submittedName>
        <fullName evidence="2">Uncharacterized protein</fullName>
    </submittedName>
</protein>
<proteinExistence type="predicted"/>
<dbReference type="STRING" id="198092.SAMN02745194_02822"/>